<accession>A0ABV5ZA63</accession>
<dbReference type="Proteomes" id="UP001589628">
    <property type="component" value="Unassembled WGS sequence"/>
</dbReference>
<keyword evidence="11" id="KW-1185">Reference proteome</keyword>
<evidence type="ECO:0000256" key="4">
    <source>
        <dbReference type="ARBA" id="ARBA00022475"/>
    </source>
</evidence>
<keyword evidence="5" id="KW-0808">Transferase</keyword>
<evidence type="ECO:0000256" key="8">
    <source>
        <dbReference type="ARBA" id="ARBA00023136"/>
    </source>
</evidence>
<keyword evidence="8 9" id="KW-0472">Membrane</keyword>
<feature type="transmembrane region" description="Helical" evidence="9">
    <location>
        <begin position="12"/>
        <end position="31"/>
    </location>
</feature>
<comment type="subcellular location">
    <subcellularLocation>
        <location evidence="1">Membrane</location>
        <topology evidence="1">Multi-pass membrane protein</topology>
    </subcellularLocation>
</comment>
<comment type="caution">
    <text evidence="10">The sequence shown here is derived from an EMBL/GenBank/DDBJ whole genome shotgun (WGS) entry which is preliminary data.</text>
</comment>
<dbReference type="EMBL" id="JBHLZN010000001">
    <property type="protein sequence ID" value="MFB9885439.1"/>
    <property type="molecule type" value="Genomic_DNA"/>
</dbReference>
<evidence type="ECO:0000256" key="1">
    <source>
        <dbReference type="ARBA" id="ARBA00004141"/>
    </source>
</evidence>
<feature type="transmembrane region" description="Helical" evidence="9">
    <location>
        <begin position="138"/>
        <end position="156"/>
    </location>
</feature>
<keyword evidence="7 9" id="KW-1133">Transmembrane helix</keyword>
<evidence type="ECO:0000256" key="9">
    <source>
        <dbReference type="SAM" id="Phobius"/>
    </source>
</evidence>
<evidence type="ECO:0000256" key="2">
    <source>
        <dbReference type="ARBA" id="ARBA00004863"/>
    </source>
</evidence>
<feature type="transmembrane region" description="Helical" evidence="9">
    <location>
        <begin position="168"/>
        <end position="187"/>
    </location>
</feature>
<dbReference type="CDD" id="cd13962">
    <property type="entry name" value="PT_UbiA_UBIAD1"/>
    <property type="match status" value="1"/>
</dbReference>
<reference evidence="10 11" key="1">
    <citation type="submission" date="2024-09" db="EMBL/GenBank/DDBJ databases">
        <authorList>
            <person name="Sun Q."/>
            <person name="Mori K."/>
        </authorList>
    </citation>
    <scope>NUCLEOTIDE SEQUENCE [LARGE SCALE GENOMIC DNA]</scope>
    <source>
        <strain evidence="10 11">ATCC 51285</strain>
    </source>
</reference>
<dbReference type="InterPro" id="IPR026046">
    <property type="entry name" value="UBIAD1"/>
</dbReference>
<dbReference type="Pfam" id="PF01040">
    <property type="entry name" value="UbiA"/>
    <property type="match status" value="1"/>
</dbReference>
<feature type="transmembrane region" description="Helical" evidence="9">
    <location>
        <begin position="37"/>
        <end position="58"/>
    </location>
</feature>
<evidence type="ECO:0000313" key="11">
    <source>
        <dbReference type="Proteomes" id="UP001589628"/>
    </source>
</evidence>
<keyword evidence="3" id="KW-0474">Menaquinone biosynthesis</keyword>
<dbReference type="PANTHER" id="PTHR13929:SF0">
    <property type="entry name" value="UBIA PRENYLTRANSFERASE DOMAIN-CONTAINING PROTEIN 1"/>
    <property type="match status" value="1"/>
</dbReference>
<protein>
    <submittedName>
        <fullName evidence="10">Prenyltransferase</fullName>
    </submittedName>
</protein>
<feature type="transmembrane region" description="Helical" evidence="9">
    <location>
        <begin position="237"/>
        <end position="254"/>
    </location>
</feature>
<evidence type="ECO:0000256" key="7">
    <source>
        <dbReference type="ARBA" id="ARBA00022989"/>
    </source>
</evidence>
<organism evidence="10 11">
    <name type="scientific">Balneatrix alpica</name>
    <dbReference type="NCBI Taxonomy" id="75684"/>
    <lineage>
        <taxon>Bacteria</taxon>
        <taxon>Pseudomonadati</taxon>
        <taxon>Pseudomonadota</taxon>
        <taxon>Gammaproteobacteria</taxon>
        <taxon>Oceanospirillales</taxon>
        <taxon>Balneatrichaceae</taxon>
        <taxon>Balneatrix</taxon>
    </lineage>
</organism>
<evidence type="ECO:0000256" key="3">
    <source>
        <dbReference type="ARBA" id="ARBA00022428"/>
    </source>
</evidence>
<sequence length="297" mass="33380">MDLQPKSFLGALRPFSFVVIILSVGLALVWVADQQGWSWQMLWVWLAAALIQAGVNLINDYGDRQQLGLLPDSPARQRKLASVRQHLYAGGVALLLAVLLGLYLAWYSGWSLLWLGALGLLGCWGYTQEPINYKRRGWGAVLAGLMMGSLMSWGSVKALTGQWQAGVWWWSAPLALLIGWLLLANEIRDLEQDRQRHLYTLSVRLGLVRARRWYLGLPWLVVMLMLLLLLLLGSLPLWGWLLAAAWLGGNVYWHQHQSRIWLMAAPGQRQGLMPLSGRLLALLGGSYLLILLNIELN</sequence>
<gene>
    <name evidence="10" type="ORF">ACFFLH_03300</name>
</gene>
<evidence type="ECO:0000256" key="5">
    <source>
        <dbReference type="ARBA" id="ARBA00022679"/>
    </source>
</evidence>
<dbReference type="InterPro" id="IPR044878">
    <property type="entry name" value="UbiA_sf"/>
</dbReference>
<name>A0ABV5ZA63_9GAMM</name>
<feature type="transmembrane region" description="Helical" evidence="9">
    <location>
        <begin position="213"/>
        <end position="231"/>
    </location>
</feature>
<dbReference type="Gene3D" id="1.10.357.140">
    <property type="entry name" value="UbiA prenyltransferase"/>
    <property type="match status" value="1"/>
</dbReference>
<proteinExistence type="predicted"/>
<feature type="transmembrane region" description="Helical" evidence="9">
    <location>
        <begin position="275"/>
        <end position="294"/>
    </location>
</feature>
<comment type="pathway">
    <text evidence="2">Quinol/quinone metabolism; menaquinone biosynthesis.</text>
</comment>
<dbReference type="RefSeq" id="WP_051527681.1">
    <property type="nucleotide sequence ID" value="NZ_JBHLZN010000001.1"/>
</dbReference>
<keyword evidence="4" id="KW-1003">Cell membrane</keyword>
<dbReference type="PANTHER" id="PTHR13929">
    <property type="entry name" value="1,4-DIHYDROXY-2-NAPHTHOATE OCTAPRENYLTRANSFERASE"/>
    <property type="match status" value="1"/>
</dbReference>
<dbReference type="InterPro" id="IPR000537">
    <property type="entry name" value="UbiA_prenyltransferase"/>
</dbReference>
<evidence type="ECO:0000313" key="10">
    <source>
        <dbReference type="EMBL" id="MFB9885439.1"/>
    </source>
</evidence>
<feature type="transmembrane region" description="Helical" evidence="9">
    <location>
        <begin position="110"/>
        <end position="126"/>
    </location>
</feature>
<feature type="transmembrane region" description="Helical" evidence="9">
    <location>
        <begin position="86"/>
        <end position="104"/>
    </location>
</feature>
<dbReference type="PIRSF" id="PIRSF005355">
    <property type="entry name" value="UBIAD1"/>
    <property type="match status" value="1"/>
</dbReference>
<evidence type="ECO:0000256" key="6">
    <source>
        <dbReference type="ARBA" id="ARBA00022692"/>
    </source>
</evidence>
<keyword evidence="6 9" id="KW-0812">Transmembrane</keyword>